<dbReference type="EMBL" id="CH954179">
    <property type="protein sequence ID" value="KQS62338.1"/>
    <property type="molecule type" value="Genomic_DNA"/>
</dbReference>
<dbReference type="OrthoDB" id="7859044at2759"/>
<sequence length="273" mass="31272">MVVHIALIILLGPSSLLSPVQAIRSDIYGQLIGLVATHLNGSLLDFNTWTKDISSSLSEQEQQRVAWNVPWSDILHRQKSPLYLQSHLNTGNPFKLRLWMSLYWHLRRSHLLNELHLSNFARELRSLKSNHPELWNNNLQNMLQSLPRSLRLLVKTRRLCLEHKKELLYITAGNHLALGANSNCSIWEAEEENRDHWLRLVNVCDDSSPFFISMLSQGATQVLFSAPNDVANAFCVLRGVAYFEKVLNTEGNCHWQLNDCSFLPKILSANNKN</sequence>
<dbReference type="KEGG" id="der:26526300"/>
<reference evidence="2 3" key="1">
    <citation type="journal article" date="2007" name="Nature">
        <title>Evolution of genes and genomes on the Drosophila phylogeny.</title>
        <authorList>
            <consortium name="Drosophila 12 Genomes Consortium"/>
            <person name="Clark A.G."/>
            <person name="Eisen M.B."/>
            <person name="Smith D.R."/>
            <person name="Bergman C.M."/>
            <person name="Oliver B."/>
            <person name="Markow T.A."/>
            <person name="Kaufman T.C."/>
            <person name="Kellis M."/>
            <person name="Gelbart W."/>
            <person name="Iyer V.N."/>
            <person name="Pollard D.A."/>
            <person name="Sackton T.B."/>
            <person name="Larracuente A.M."/>
            <person name="Singh N.D."/>
            <person name="Abad J.P."/>
            <person name="Abt D.N."/>
            <person name="Adryan B."/>
            <person name="Aguade M."/>
            <person name="Akashi H."/>
            <person name="Anderson W.W."/>
            <person name="Aquadro C.F."/>
            <person name="Ardell D.H."/>
            <person name="Arguello R."/>
            <person name="Artieri C.G."/>
            <person name="Barbash D.A."/>
            <person name="Barker D."/>
            <person name="Barsanti P."/>
            <person name="Batterham P."/>
            <person name="Batzoglou S."/>
            <person name="Begun D."/>
            <person name="Bhutkar A."/>
            <person name="Blanco E."/>
            <person name="Bosak S.A."/>
            <person name="Bradley R.K."/>
            <person name="Brand A.D."/>
            <person name="Brent M.R."/>
            <person name="Brooks A.N."/>
            <person name="Brown R.H."/>
            <person name="Butlin R.K."/>
            <person name="Caggese C."/>
            <person name="Calvi B.R."/>
            <person name="Bernardo de Carvalho A."/>
            <person name="Caspi A."/>
            <person name="Castrezana S."/>
            <person name="Celniker S.E."/>
            <person name="Chang J.L."/>
            <person name="Chapple C."/>
            <person name="Chatterji S."/>
            <person name="Chinwalla A."/>
            <person name="Civetta A."/>
            <person name="Clifton S.W."/>
            <person name="Comeron J.M."/>
            <person name="Costello J.C."/>
            <person name="Coyne J.A."/>
            <person name="Daub J."/>
            <person name="David R.G."/>
            <person name="Delcher A.L."/>
            <person name="Delehaunty K."/>
            <person name="Do C.B."/>
            <person name="Ebling H."/>
            <person name="Edwards K."/>
            <person name="Eickbush T."/>
            <person name="Evans J.D."/>
            <person name="Filipski A."/>
            <person name="Findeiss S."/>
            <person name="Freyhult E."/>
            <person name="Fulton L."/>
            <person name="Fulton R."/>
            <person name="Garcia A.C."/>
            <person name="Gardiner A."/>
            <person name="Garfield D.A."/>
            <person name="Garvin B.E."/>
            <person name="Gibson G."/>
            <person name="Gilbert D."/>
            <person name="Gnerre S."/>
            <person name="Godfrey J."/>
            <person name="Good R."/>
            <person name="Gotea V."/>
            <person name="Gravely B."/>
            <person name="Greenberg A.J."/>
            <person name="Griffiths-Jones S."/>
            <person name="Gross S."/>
            <person name="Guigo R."/>
            <person name="Gustafson E.A."/>
            <person name="Haerty W."/>
            <person name="Hahn M.W."/>
            <person name="Halligan D.L."/>
            <person name="Halpern A.L."/>
            <person name="Halter G.M."/>
            <person name="Han M.V."/>
            <person name="Heger A."/>
            <person name="Hillier L."/>
            <person name="Hinrichs A.S."/>
            <person name="Holmes I."/>
            <person name="Hoskins R.A."/>
            <person name="Hubisz M.J."/>
            <person name="Hultmark D."/>
            <person name="Huntley M.A."/>
            <person name="Jaffe D.B."/>
            <person name="Jagadeeshan S."/>
            <person name="Jeck W.R."/>
            <person name="Johnson J."/>
            <person name="Jones C.D."/>
            <person name="Jordan W.C."/>
            <person name="Karpen G.H."/>
            <person name="Kataoka E."/>
            <person name="Keightley P.D."/>
            <person name="Kheradpour P."/>
            <person name="Kirkness E.F."/>
            <person name="Koerich L.B."/>
            <person name="Kristiansen K."/>
            <person name="Kudrna D."/>
            <person name="Kulathinal R.J."/>
            <person name="Kumar S."/>
            <person name="Kwok R."/>
            <person name="Lander E."/>
            <person name="Langley C.H."/>
            <person name="Lapoint R."/>
            <person name="Lazzaro B.P."/>
            <person name="Lee S.J."/>
            <person name="Levesque L."/>
            <person name="Li R."/>
            <person name="Lin C.F."/>
            <person name="Lin M.F."/>
            <person name="Lindblad-Toh K."/>
            <person name="Llopart A."/>
            <person name="Long M."/>
            <person name="Low L."/>
            <person name="Lozovsky E."/>
            <person name="Lu J."/>
            <person name="Luo M."/>
            <person name="Machado C.A."/>
            <person name="Makalowski W."/>
            <person name="Marzo M."/>
            <person name="Matsuda M."/>
            <person name="Matzkin L."/>
            <person name="McAllister B."/>
            <person name="McBride C.S."/>
            <person name="McKernan B."/>
            <person name="McKernan K."/>
            <person name="Mendez-Lago M."/>
            <person name="Minx P."/>
            <person name="Mollenhauer M.U."/>
            <person name="Montooth K."/>
            <person name="Mount S.M."/>
            <person name="Mu X."/>
            <person name="Myers E."/>
            <person name="Negre B."/>
            <person name="Newfeld S."/>
            <person name="Nielsen R."/>
            <person name="Noor M.A."/>
            <person name="O'Grady P."/>
            <person name="Pachter L."/>
            <person name="Papaceit M."/>
            <person name="Parisi M.J."/>
            <person name="Parisi M."/>
            <person name="Parts L."/>
            <person name="Pedersen J.S."/>
            <person name="Pesole G."/>
            <person name="Phillippy A.M."/>
            <person name="Ponting C.P."/>
            <person name="Pop M."/>
            <person name="Porcelli D."/>
            <person name="Powell J.R."/>
            <person name="Prohaska S."/>
            <person name="Pruitt K."/>
            <person name="Puig M."/>
            <person name="Quesneville H."/>
            <person name="Ram K.R."/>
            <person name="Rand D."/>
            <person name="Rasmussen M.D."/>
            <person name="Reed L.K."/>
            <person name="Reenan R."/>
            <person name="Reily A."/>
            <person name="Remington K.A."/>
            <person name="Rieger T.T."/>
            <person name="Ritchie M.G."/>
            <person name="Robin C."/>
            <person name="Rogers Y.H."/>
            <person name="Rohde C."/>
            <person name="Rozas J."/>
            <person name="Rubenfield M.J."/>
            <person name="Ruiz A."/>
            <person name="Russo S."/>
            <person name="Salzberg S.L."/>
            <person name="Sanchez-Gracia A."/>
            <person name="Saranga D.J."/>
            <person name="Sato H."/>
            <person name="Schaeffer S.W."/>
            <person name="Schatz M.C."/>
            <person name="Schlenke T."/>
            <person name="Schwartz R."/>
            <person name="Segarra C."/>
            <person name="Singh R.S."/>
            <person name="Sirot L."/>
            <person name="Sirota M."/>
            <person name="Sisneros N.B."/>
            <person name="Smith C.D."/>
            <person name="Smith T.F."/>
            <person name="Spieth J."/>
            <person name="Stage D.E."/>
            <person name="Stark A."/>
            <person name="Stephan W."/>
            <person name="Strausberg R.L."/>
            <person name="Strempel S."/>
            <person name="Sturgill D."/>
            <person name="Sutton G."/>
            <person name="Sutton G.G."/>
            <person name="Tao W."/>
            <person name="Teichmann S."/>
            <person name="Tobari Y.N."/>
            <person name="Tomimura Y."/>
            <person name="Tsolas J.M."/>
            <person name="Valente V.L."/>
            <person name="Venter E."/>
            <person name="Venter J.C."/>
            <person name="Vicario S."/>
            <person name="Vieira F.G."/>
            <person name="Vilella A.J."/>
            <person name="Villasante A."/>
            <person name="Walenz B."/>
            <person name="Wang J."/>
            <person name="Wasserman M."/>
            <person name="Watts T."/>
            <person name="Wilson D."/>
            <person name="Wilson R.K."/>
            <person name="Wing R.A."/>
            <person name="Wolfner M.F."/>
            <person name="Wong A."/>
            <person name="Wong G.K."/>
            <person name="Wu C.I."/>
            <person name="Wu G."/>
            <person name="Yamamoto D."/>
            <person name="Yang H.P."/>
            <person name="Yang S.P."/>
            <person name="Yorke J.A."/>
            <person name="Yoshida K."/>
            <person name="Zdobnov E."/>
            <person name="Zhang P."/>
            <person name="Zhang Y."/>
            <person name="Zimin A.V."/>
            <person name="Baldwin J."/>
            <person name="Abdouelleil A."/>
            <person name="Abdulkadir J."/>
            <person name="Abebe A."/>
            <person name="Abera B."/>
            <person name="Abreu J."/>
            <person name="Acer S.C."/>
            <person name="Aftuck L."/>
            <person name="Alexander A."/>
            <person name="An P."/>
            <person name="Anderson E."/>
            <person name="Anderson S."/>
            <person name="Arachi H."/>
            <person name="Azer M."/>
            <person name="Bachantsang P."/>
            <person name="Barry A."/>
            <person name="Bayul T."/>
            <person name="Berlin A."/>
            <person name="Bessette D."/>
            <person name="Bloom T."/>
            <person name="Blye J."/>
            <person name="Boguslavskiy L."/>
            <person name="Bonnet C."/>
            <person name="Boukhgalter B."/>
            <person name="Bourzgui I."/>
            <person name="Brown A."/>
            <person name="Cahill P."/>
            <person name="Channer S."/>
            <person name="Cheshatsang Y."/>
            <person name="Chuda L."/>
            <person name="Citroen M."/>
            <person name="Collymore A."/>
            <person name="Cooke P."/>
            <person name="Costello M."/>
            <person name="D'Aco K."/>
            <person name="Daza R."/>
            <person name="De Haan G."/>
            <person name="DeGray S."/>
            <person name="DeMaso C."/>
            <person name="Dhargay N."/>
            <person name="Dooley K."/>
            <person name="Dooley E."/>
            <person name="Doricent M."/>
            <person name="Dorje P."/>
            <person name="Dorjee K."/>
            <person name="Dupes A."/>
            <person name="Elong R."/>
            <person name="Falk J."/>
            <person name="Farina A."/>
            <person name="Faro S."/>
            <person name="Ferguson D."/>
            <person name="Fisher S."/>
            <person name="Foley C.D."/>
            <person name="Franke A."/>
            <person name="Friedrich D."/>
            <person name="Gadbois L."/>
            <person name="Gearin G."/>
            <person name="Gearin C.R."/>
            <person name="Giannoukos G."/>
            <person name="Goode T."/>
            <person name="Graham J."/>
            <person name="Grandbois E."/>
            <person name="Grewal S."/>
            <person name="Gyaltsen K."/>
            <person name="Hafez N."/>
            <person name="Hagos B."/>
            <person name="Hall J."/>
            <person name="Henson C."/>
            <person name="Hollinger A."/>
            <person name="Honan T."/>
            <person name="Huard M.D."/>
            <person name="Hughes L."/>
            <person name="Hurhula B."/>
            <person name="Husby M.E."/>
            <person name="Kamat A."/>
            <person name="Kanga B."/>
            <person name="Kashin S."/>
            <person name="Khazanovich D."/>
            <person name="Kisner P."/>
            <person name="Lance K."/>
            <person name="Lara M."/>
            <person name="Lee W."/>
            <person name="Lennon N."/>
            <person name="Letendre F."/>
            <person name="LeVine R."/>
            <person name="Lipovsky A."/>
            <person name="Liu X."/>
            <person name="Liu J."/>
            <person name="Liu S."/>
            <person name="Lokyitsang T."/>
            <person name="Lokyitsang Y."/>
            <person name="Lubonja R."/>
            <person name="Lui A."/>
            <person name="MacDonald P."/>
            <person name="Magnisalis V."/>
            <person name="Maru K."/>
            <person name="Matthews C."/>
            <person name="McCusker W."/>
            <person name="McDonough S."/>
            <person name="Mehta T."/>
            <person name="Meldrim J."/>
            <person name="Meneus L."/>
            <person name="Mihai O."/>
            <person name="Mihalev A."/>
            <person name="Mihova T."/>
            <person name="Mittelman R."/>
            <person name="Mlenga V."/>
            <person name="Montmayeur A."/>
            <person name="Mulrain L."/>
            <person name="Navidi A."/>
            <person name="Naylor J."/>
            <person name="Negash T."/>
            <person name="Nguyen T."/>
            <person name="Nguyen N."/>
            <person name="Nicol R."/>
            <person name="Norbu C."/>
            <person name="Norbu N."/>
            <person name="Novod N."/>
            <person name="O'Neill B."/>
            <person name="Osman S."/>
            <person name="Markiewicz E."/>
            <person name="Oyono O.L."/>
            <person name="Patti C."/>
            <person name="Phunkhang P."/>
            <person name="Pierre F."/>
            <person name="Priest M."/>
            <person name="Raghuraman S."/>
            <person name="Rege F."/>
            <person name="Reyes R."/>
            <person name="Rise C."/>
            <person name="Rogov P."/>
            <person name="Ross K."/>
            <person name="Ryan E."/>
            <person name="Settipalli S."/>
            <person name="Shea T."/>
            <person name="Sherpa N."/>
            <person name="Shi L."/>
            <person name="Shih D."/>
            <person name="Sparrow T."/>
            <person name="Spaulding J."/>
            <person name="Stalker J."/>
            <person name="Stange-Thomann N."/>
            <person name="Stavropoulos S."/>
            <person name="Stone C."/>
            <person name="Strader C."/>
            <person name="Tesfaye S."/>
            <person name="Thomson T."/>
            <person name="Thoulutsang Y."/>
            <person name="Thoulutsang D."/>
            <person name="Topham K."/>
            <person name="Topping I."/>
            <person name="Tsamla T."/>
            <person name="Vassiliev H."/>
            <person name="Vo A."/>
            <person name="Wangchuk T."/>
            <person name="Wangdi T."/>
            <person name="Weiand M."/>
            <person name="Wilkinson J."/>
            <person name="Wilson A."/>
            <person name="Yadav S."/>
            <person name="Young G."/>
            <person name="Yu Q."/>
            <person name="Zembek L."/>
            <person name="Zhong D."/>
            <person name="Zimmer A."/>
            <person name="Zwirko Z."/>
            <person name="Jaffe D.B."/>
            <person name="Alvarez P."/>
            <person name="Brockman W."/>
            <person name="Butler J."/>
            <person name="Chin C."/>
            <person name="Gnerre S."/>
            <person name="Grabherr M."/>
            <person name="Kleber M."/>
            <person name="Mauceli E."/>
            <person name="MacCallum I."/>
        </authorList>
    </citation>
    <scope>NUCLEOTIDE SEQUENCE [LARGE SCALE GENOMIC DNA]</scope>
    <source>
        <strain evidence="2 3">TSC#14021-0224.01</strain>
    </source>
</reference>
<evidence type="ECO:0000313" key="2">
    <source>
        <dbReference type="EMBL" id="KQS62338.1"/>
    </source>
</evidence>
<dbReference type="Proteomes" id="UP000008711">
    <property type="component" value="Unassembled WGS sequence"/>
</dbReference>
<gene>
    <name evidence="2" type="primary">Dere\GG26476</name>
    <name evidence="2" type="synonym">GG26476</name>
    <name evidence="2" type="ORF">Dere_GG26476</name>
</gene>
<keyword evidence="1" id="KW-0732">Signal</keyword>
<dbReference type="AlphaFoldDB" id="A0A0Q5VZD8"/>
<reference evidence="2 3" key="2">
    <citation type="journal article" date="2008" name="Bioinformatics">
        <title>Assembly reconciliation.</title>
        <authorList>
            <person name="Zimin A.V."/>
            <person name="Smith D.R."/>
            <person name="Sutton G."/>
            <person name="Yorke J.A."/>
        </authorList>
    </citation>
    <scope>NUCLEOTIDE SEQUENCE [LARGE SCALE GENOMIC DNA]</scope>
    <source>
        <strain evidence="2 3">TSC#14021-0224.01</strain>
    </source>
</reference>
<proteinExistence type="predicted"/>
<evidence type="ECO:0000256" key="1">
    <source>
        <dbReference type="SAM" id="SignalP"/>
    </source>
</evidence>
<organism evidence="2 3">
    <name type="scientific">Drosophila erecta</name>
    <name type="common">Fruit fly</name>
    <dbReference type="NCBI Taxonomy" id="7220"/>
    <lineage>
        <taxon>Eukaryota</taxon>
        <taxon>Metazoa</taxon>
        <taxon>Ecdysozoa</taxon>
        <taxon>Arthropoda</taxon>
        <taxon>Hexapoda</taxon>
        <taxon>Insecta</taxon>
        <taxon>Pterygota</taxon>
        <taxon>Neoptera</taxon>
        <taxon>Endopterygota</taxon>
        <taxon>Diptera</taxon>
        <taxon>Brachycera</taxon>
        <taxon>Muscomorpha</taxon>
        <taxon>Ephydroidea</taxon>
        <taxon>Drosophilidae</taxon>
        <taxon>Drosophila</taxon>
        <taxon>Sophophora</taxon>
    </lineage>
</organism>
<accession>A0A0Q5VZD8</accession>
<protein>
    <submittedName>
        <fullName evidence="2">Uncharacterized protein</fullName>
    </submittedName>
</protein>
<feature type="chain" id="PRO_5006266323" evidence="1">
    <location>
        <begin position="23"/>
        <end position="273"/>
    </location>
</feature>
<feature type="signal peptide" evidence="1">
    <location>
        <begin position="1"/>
        <end position="22"/>
    </location>
</feature>
<keyword evidence="3" id="KW-1185">Reference proteome</keyword>
<name>A0A0Q5VZD8_DROER</name>
<evidence type="ECO:0000313" key="3">
    <source>
        <dbReference type="Proteomes" id="UP000008711"/>
    </source>
</evidence>